<reference key="1">
    <citation type="submission" date="2017-08" db="EMBL/GenBank/DDBJ databases">
        <title>A dynamic microbial community with high functional redundancy inhabits the cold, oxic subseafloor aquifer.</title>
        <authorList>
            <person name="Tully B.J."/>
            <person name="Wheat C.G."/>
            <person name="Glazer B.T."/>
            <person name="Huber J.A."/>
        </authorList>
    </citation>
    <scope>NUCLEOTIDE SEQUENCE [LARGE SCALE GENOMIC DNA]</scope>
</reference>
<reference evidence="2" key="2">
    <citation type="journal article" date="2018" name="ISME J.">
        <title>A dynamic microbial community with high functional redundancy inhabits the cold, oxic subseafloor aquifer.</title>
        <authorList>
            <person name="Tully B.J."/>
            <person name="Wheat C.G."/>
            <person name="Glazer B.T."/>
            <person name="Huber J.A."/>
        </authorList>
    </citation>
    <scope>NUCLEOTIDE SEQUENCE</scope>
    <source>
        <strain evidence="2">NORP83</strain>
    </source>
</reference>
<gene>
    <name evidence="2" type="ORF">COB13_11660</name>
</gene>
<proteinExistence type="predicted"/>
<dbReference type="EMBL" id="NVUS01000015">
    <property type="protein sequence ID" value="PCI99562.1"/>
    <property type="molecule type" value="Genomic_DNA"/>
</dbReference>
<dbReference type="AlphaFoldDB" id="A0A2A4YXM1"/>
<name>A0A2A4YXM1_9PROT</name>
<feature type="chain" id="PRO_5013309031" evidence="1">
    <location>
        <begin position="27"/>
        <end position="112"/>
    </location>
</feature>
<organism evidence="2">
    <name type="scientific">OCS116 cluster bacterium</name>
    <dbReference type="NCBI Taxonomy" id="2030921"/>
    <lineage>
        <taxon>Bacteria</taxon>
        <taxon>Pseudomonadati</taxon>
        <taxon>Pseudomonadota</taxon>
        <taxon>Alphaproteobacteria</taxon>
        <taxon>OCS116 cluster</taxon>
    </lineage>
</organism>
<evidence type="ECO:0000313" key="2">
    <source>
        <dbReference type="EMBL" id="PCI99562.1"/>
    </source>
</evidence>
<comment type="caution">
    <text evidence="2">The sequence shown here is derived from an EMBL/GenBank/DDBJ whole genome shotgun (WGS) entry which is preliminary data.</text>
</comment>
<sequence>MKLKLLLAFIIVSSIASISTFTISNAAELDKSEKICSLLNDTIILTQPCMVNKAEHIISFEIALEIERAAMMCGSVKRIAKSNGWALPSDWKIQVKSAKTGAQPMAECTYNK</sequence>
<feature type="signal peptide" evidence="1">
    <location>
        <begin position="1"/>
        <end position="26"/>
    </location>
</feature>
<keyword evidence="1" id="KW-0732">Signal</keyword>
<protein>
    <submittedName>
        <fullName evidence="2">Uncharacterized protein</fullName>
    </submittedName>
</protein>
<accession>A0A2A4YXM1</accession>
<evidence type="ECO:0000256" key="1">
    <source>
        <dbReference type="SAM" id="SignalP"/>
    </source>
</evidence>